<name>A0ABT9RD78_9ACTN</name>
<sequence>MRPELTPLAAFRVELDPVLELGDSPWGRRRIINIAGGSFEGPRLSGEILPGGADWQVVHPDASASIDTRYTLRTRDGALIYLQTTGVRHGPPEVMARLAGGEEVNPAEYYFRLFCRFETGAPAYRWLNRSLAVASGTRTPDAVLYDAYEVR</sequence>
<keyword evidence="3" id="KW-1185">Reference proteome</keyword>
<dbReference type="PANTHER" id="PTHR37315:SF1">
    <property type="entry name" value="UPF0311 PROTEIN BLR7842"/>
    <property type="match status" value="1"/>
</dbReference>
<dbReference type="Proteomes" id="UP001230426">
    <property type="component" value="Unassembled WGS sequence"/>
</dbReference>
<dbReference type="Gene3D" id="2.40.160.20">
    <property type="match status" value="1"/>
</dbReference>
<protein>
    <recommendedName>
        <fullName evidence="1">UPF0311 protein J2S55_006463</fullName>
    </recommendedName>
</protein>
<dbReference type="RefSeq" id="WP_306868603.1">
    <property type="nucleotide sequence ID" value="NZ_JAUSRB010000002.1"/>
</dbReference>
<reference evidence="2 3" key="1">
    <citation type="submission" date="2023-07" db="EMBL/GenBank/DDBJ databases">
        <title>Sequencing the genomes of 1000 actinobacteria strains.</title>
        <authorList>
            <person name="Klenk H.-P."/>
        </authorList>
    </citation>
    <scope>NUCLEOTIDE SEQUENCE [LARGE SCALE GENOMIC DNA]</scope>
    <source>
        <strain evidence="2 3">DSM 44109</strain>
    </source>
</reference>
<comment type="caution">
    <text evidence="2">The sequence shown here is derived from an EMBL/GenBank/DDBJ whole genome shotgun (WGS) entry which is preliminary data.</text>
</comment>
<dbReference type="InterPro" id="IPR020915">
    <property type="entry name" value="UPF0311"/>
</dbReference>
<organism evidence="2 3">
    <name type="scientific">Streptosporangium brasiliense</name>
    <dbReference type="NCBI Taxonomy" id="47480"/>
    <lineage>
        <taxon>Bacteria</taxon>
        <taxon>Bacillati</taxon>
        <taxon>Actinomycetota</taxon>
        <taxon>Actinomycetes</taxon>
        <taxon>Streptosporangiales</taxon>
        <taxon>Streptosporangiaceae</taxon>
        <taxon>Streptosporangium</taxon>
    </lineage>
</organism>
<evidence type="ECO:0000313" key="2">
    <source>
        <dbReference type="EMBL" id="MDP9867197.1"/>
    </source>
</evidence>
<dbReference type="HAMAP" id="MF_00775">
    <property type="entry name" value="UPF0311"/>
    <property type="match status" value="1"/>
</dbReference>
<proteinExistence type="inferred from homology"/>
<dbReference type="EMBL" id="JAUSRB010000002">
    <property type="protein sequence ID" value="MDP9867197.1"/>
    <property type="molecule type" value="Genomic_DNA"/>
</dbReference>
<gene>
    <name evidence="2" type="ORF">J2S55_006463</name>
</gene>
<dbReference type="Pfam" id="PF11578">
    <property type="entry name" value="DUF3237"/>
    <property type="match status" value="1"/>
</dbReference>
<evidence type="ECO:0000256" key="1">
    <source>
        <dbReference type="HAMAP-Rule" id="MF_00775"/>
    </source>
</evidence>
<evidence type="ECO:0000313" key="3">
    <source>
        <dbReference type="Proteomes" id="UP001230426"/>
    </source>
</evidence>
<dbReference type="PANTHER" id="PTHR37315">
    <property type="entry name" value="UPF0311 PROTEIN BLR7842"/>
    <property type="match status" value="1"/>
</dbReference>
<accession>A0ABT9RD78</accession>
<comment type="similarity">
    <text evidence="1">Belongs to the UPF0311 family.</text>
</comment>